<evidence type="ECO:0000313" key="4">
    <source>
        <dbReference type="Proteomes" id="UP001205311"/>
    </source>
</evidence>
<evidence type="ECO:0000259" key="2">
    <source>
        <dbReference type="Pfam" id="PF14342"/>
    </source>
</evidence>
<name>A0ABT1I2Q5_STRSD</name>
<organism evidence="3 4">
    <name type="scientific">Streptoalloteichus tenebrarius (strain ATCC 17920 / DSM 40477 / JCM 4838 / CBS 697.72 / NBRC 16177 / NCIMB 11028 / NRRL B-12390 / A12253. 1 / ISP 5477)</name>
    <name type="common">Streptomyces tenebrarius</name>
    <dbReference type="NCBI Taxonomy" id="1933"/>
    <lineage>
        <taxon>Bacteria</taxon>
        <taxon>Bacillati</taxon>
        <taxon>Actinomycetota</taxon>
        <taxon>Actinomycetes</taxon>
        <taxon>Pseudonocardiales</taxon>
        <taxon>Pseudonocardiaceae</taxon>
        <taxon>Streptoalloteichus</taxon>
    </lineage>
</organism>
<feature type="transmembrane region" description="Helical" evidence="1">
    <location>
        <begin position="120"/>
        <end position="140"/>
    </location>
</feature>
<dbReference type="RefSeq" id="WP_253673659.1">
    <property type="nucleotide sequence ID" value="NZ_JAMTCP010000054.1"/>
</dbReference>
<accession>A0ABT1I2Q5</accession>
<evidence type="ECO:0000256" key="1">
    <source>
        <dbReference type="SAM" id="Phobius"/>
    </source>
</evidence>
<comment type="caution">
    <text evidence="3">The sequence shown here is derived from an EMBL/GenBank/DDBJ whole genome shotgun (WGS) entry which is preliminary data.</text>
</comment>
<gene>
    <name evidence="3" type="ORF">LX15_005732</name>
</gene>
<protein>
    <recommendedName>
        <fullName evidence="2">DUF4396 domain-containing protein</fullName>
    </recommendedName>
</protein>
<feature type="transmembrane region" description="Helical" evidence="1">
    <location>
        <begin position="48"/>
        <end position="68"/>
    </location>
</feature>
<keyword evidence="4" id="KW-1185">Reference proteome</keyword>
<dbReference type="Pfam" id="PF14342">
    <property type="entry name" value="DUF4396"/>
    <property type="match status" value="1"/>
</dbReference>
<evidence type="ECO:0000313" key="3">
    <source>
        <dbReference type="EMBL" id="MCP2262001.1"/>
    </source>
</evidence>
<keyword evidence="1" id="KW-0812">Transmembrane</keyword>
<dbReference type="Proteomes" id="UP001205311">
    <property type="component" value="Unassembled WGS sequence"/>
</dbReference>
<reference evidence="3 4" key="1">
    <citation type="submission" date="2022-06" db="EMBL/GenBank/DDBJ databases">
        <title>Genomic Encyclopedia of Archaeal and Bacterial Type Strains, Phase II (KMG-II): from individual species to whole genera.</title>
        <authorList>
            <person name="Goeker M."/>
        </authorList>
    </citation>
    <scope>NUCLEOTIDE SEQUENCE [LARGE SCALE GENOMIC DNA]</scope>
    <source>
        <strain evidence="3 4">DSM 40477</strain>
    </source>
</reference>
<dbReference type="EMBL" id="JAMTCP010000054">
    <property type="protein sequence ID" value="MCP2262001.1"/>
    <property type="molecule type" value="Genomic_DNA"/>
</dbReference>
<feature type="domain" description="DUF4396" evidence="2">
    <location>
        <begin position="21"/>
        <end position="149"/>
    </location>
</feature>
<feature type="transmembrane region" description="Helical" evidence="1">
    <location>
        <begin position="21"/>
        <end position="42"/>
    </location>
</feature>
<proteinExistence type="predicted"/>
<keyword evidence="1" id="KW-1133">Transmembrane helix</keyword>
<feature type="transmembrane region" description="Helical" evidence="1">
    <location>
        <begin position="80"/>
        <end position="100"/>
    </location>
</feature>
<sequence>MASHDHHHTSAPNPRGLTRGAVAATLHCLTGCAIGEVLGMVVGTALGLSNLATIVLSVVLAFVFGYSLTLRPVLRSGLTLAAALPVALASDTVSIAVMEVVDNLVMLLIPGAMDAGLTRWLFWASLAGSLVIAFVLTVPVNRWLIARGRGHAVVHQYHHAGHQHH</sequence>
<dbReference type="InterPro" id="IPR025509">
    <property type="entry name" value="DUF4396"/>
</dbReference>
<keyword evidence="1" id="KW-0472">Membrane</keyword>